<dbReference type="EMBL" id="FNON01000013">
    <property type="protein sequence ID" value="SDZ36164.1"/>
    <property type="molecule type" value="Genomic_DNA"/>
</dbReference>
<keyword evidence="5" id="KW-1185">Reference proteome</keyword>
<sequence length="206" mass="22067">MRARDVMSSPVITVTPRTSVKEAALLLSSHGFTALPVVDEDDRLIGIVTEADLIRDRIPKDPRYRHGDTGPGTHPSIPVTVRAVMTTPATGMGQGTDVNDLCQALVDARIRAMPIVDGSTVVGIVTRGDIVRVLARTDQAIAADVRHRLEIYGGANRWTVEVNDGSVRVEDAFDSESDRHVATLLALAVPGVVDAEVGFGVKGNRR</sequence>
<dbReference type="InterPro" id="IPR046342">
    <property type="entry name" value="CBS_dom_sf"/>
</dbReference>
<reference evidence="4 5" key="1">
    <citation type="submission" date="2016-10" db="EMBL/GenBank/DDBJ databases">
        <authorList>
            <person name="de Groot N.N."/>
        </authorList>
    </citation>
    <scope>NUCLEOTIDE SEQUENCE [LARGE SCALE GENOMIC DNA]</scope>
    <source>
        <strain evidence="4 5">CPCC 202699</strain>
    </source>
</reference>
<dbReference type="InterPro" id="IPR000644">
    <property type="entry name" value="CBS_dom"/>
</dbReference>
<dbReference type="SMART" id="SM00116">
    <property type="entry name" value="CBS"/>
    <property type="match status" value="2"/>
</dbReference>
<dbReference type="OrthoDB" id="9799454at2"/>
<accession>A0A1H3SE36</accession>
<gene>
    <name evidence="4" type="ORF">SAMN05421504_113151</name>
</gene>
<keyword evidence="1 2" id="KW-0129">CBS domain</keyword>
<dbReference type="AlphaFoldDB" id="A0A1H3SE36"/>
<proteinExistence type="predicted"/>
<evidence type="ECO:0000313" key="5">
    <source>
        <dbReference type="Proteomes" id="UP000199515"/>
    </source>
</evidence>
<evidence type="ECO:0000256" key="2">
    <source>
        <dbReference type="PROSITE-ProRule" id="PRU00703"/>
    </source>
</evidence>
<feature type="domain" description="CBS" evidence="3">
    <location>
        <begin position="7"/>
        <end position="69"/>
    </location>
</feature>
<feature type="domain" description="CBS" evidence="3">
    <location>
        <begin position="85"/>
        <end position="141"/>
    </location>
</feature>
<name>A0A1H3SE36_9PSEU</name>
<evidence type="ECO:0000259" key="3">
    <source>
        <dbReference type="PROSITE" id="PS51371"/>
    </source>
</evidence>
<evidence type="ECO:0000256" key="1">
    <source>
        <dbReference type="ARBA" id="ARBA00023122"/>
    </source>
</evidence>
<dbReference type="RefSeq" id="WP_091299163.1">
    <property type="nucleotide sequence ID" value="NZ_FNON01000013.1"/>
</dbReference>
<protein>
    <submittedName>
        <fullName evidence="4">CBS domain-containing protein</fullName>
    </submittedName>
</protein>
<dbReference type="Gene3D" id="3.10.580.10">
    <property type="entry name" value="CBS-domain"/>
    <property type="match status" value="1"/>
</dbReference>
<dbReference type="PANTHER" id="PTHR43080:SF2">
    <property type="entry name" value="CBS DOMAIN-CONTAINING PROTEIN"/>
    <property type="match status" value="1"/>
</dbReference>
<evidence type="ECO:0000313" key="4">
    <source>
        <dbReference type="EMBL" id="SDZ36164.1"/>
    </source>
</evidence>
<dbReference type="SUPFAM" id="SSF54631">
    <property type="entry name" value="CBS-domain pair"/>
    <property type="match status" value="1"/>
</dbReference>
<dbReference type="PROSITE" id="PS51371">
    <property type="entry name" value="CBS"/>
    <property type="match status" value="2"/>
</dbReference>
<dbReference type="Proteomes" id="UP000199515">
    <property type="component" value="Unassembled WGS sequence"/>
</dbReference>
<dbReference type="Pfam" id="PF00571">
    <property type="entry name" value="CBS"/>
    <property type="match status" value="2"/>
</dbReference>
<dbReference type="PANTHER" id="PTHR43080">
    <property type="entry name" value="CBS DOMAIN-CONTAINING PROTEIN CBSX3, MITOCHONDRIAL"/>
    <property type="match status" value="1"/>
</dbReference>
<dbReference type="STRING" id="589385.SAMN05421504_113151"/>
<dbReference type="InterPro" id="IPR051257">
    <property type="entry name" value="Diverse_CBS-Domain"/>
</dbReference>
<organism evidence="4 5">
    <name type="scientific">Amycolatopsis xylanica</name>
    <dbReference type="NCBI Taxonomy" id="589385"/>
    <lineage>
        <taxon>Bacteria</taxon>
        <taxon>Bacillati</taxon>
        <taxon>Actinomycetota</taxon>
        <taxon>Actinomycetes</taxon>
        <taxon>Pseudonocardiales</taxon>
        <taxon>Pseudonocardiaceae</taxon>
        <taxon>Amycolatopsis</taxon>
    </lineage>
</organism>